<organism evidence="4 5">
    <name type="scientific">Melanomma pulvis-pyrius CBS 109.77</name>
    <dbReference type="NCBI Taxonomy" id="1314802"/>
    <lineage>
        <taxon>Eukaryota</taxon>
        <taxon>Fungi</taxon>
        <taxon>Dikarya</taxon>
        <taxon>Ascomycota</taxon>
        <taxon>Pezizomycotina</taxon>
        <taxon>Dothideomycetes</taxon>
        <taxon>Pleosporomycetidae</taxon>
        <taxon>Pleosporales</taxon>
        <taxon>Melanommataceae</taxon>
        <taxon>Melanomma</taxon>
    </lineage>
</organism>
<keyword evidence="3" id="KW-1133">Transmembrane helix</keyword>
<dbReference type="PROSITE" id="PS50297">
    <property type="entry name" value="ANK_REP_REGION"/>
    <property type="match status" value="1"/>
</dbReference>
<dbReference type="PROSITE" id="PS50088">
    <property type="entry name" value="ANK_REPEAT"/>
    <property type="match status" value="1"/>
</dbReference>
<dbReference type="SMART" id="SM00248">
    <property type="entry name" value="ANK"/>
    <property type="match status" value="3"/>
</dbReference>
<evidence type="ECO:0000256" key="1">
    <source>
        <dbReference type="PROSITE-ProRule" id="PRU00023"/>
    </source>
</evidence>
<feature type="transmembrane region" description="Helical" evidence="3">
    <location>
        <begin position="179"/>
        <end position="199"/>
    </location>
</feature>
<keyword evidence="3" id="KW-0472">Membrane</keyword>
<dbReference type="OrthoDB" id="194358at2759"/>
<dbReference type="EMBL" id="MU002049">
    <property type="protein sequence ID" value="KAF2790887.1"/>
    <property type="molecule type" value="Genomic_DNA"/>
</dbReference>
<gene>
    <name evidence="4" type="ORF">K505DRAFT_327272</name>
</gene>
<evidence type="ECO:0000313" key="4">
    <source>
        <dbReference type="EMBL" id="KAF2790887.1"/>
    </source>
</evidence>
<feature type="repeat" description="ANK" evidence="1">
    <location>
        <begin position="331"/>
        <end position="358"/>
    </location>
</feature>
<evidence type="ECO:0000256" key="2">
    <source>
        <dbReference type="SAM" id="MobiDB-lite"/>
    </source>
</evidence>
<dbReference type="SUPFAM" id="SSF48403">
    <property type="entry name" value="Ankyrin repeat"/>
    <property type="match status" value="1"/>
</dbReference>
<protein>
    <submittedName>
        <fullName evidence="4">Ankyrin</fullName>
    </submittedName>
</protein>
<dbReference type="AlphaFoldDB" id="A0A6A6X4P6"/>
<evidence type="ECO:0000313" key="5">
    <source>
        <dbReference type="Proteomes" id="UP000799757"/>
    </source>
</evidence>
<dbReference type="PANTHER" id="PTHR24133">
    <property type="entry name" value="ANKYRIN DOMAIN-CONTAINING"/>
    <property type="match status" value="1"/>
</dbReference>
<feature type="transmembrane region" description="Helical" evidence="3">
    <location>
        <begin position="69"/>
        <end position="89"/>
    </location>
</feature>
<dbReference type="Gene3D" id="1.25.40.20">
    <property type="entry name" value="Ankyrin repeat-containing domain"/>
    <property type="match status" value="1"/>
</dbReference>
<accession>A0A6A6X4P6</accession>
<keyword evidence="5" id="KW-1185">Reference proteome</keyword>
<name>A0A6A6X4P6_9PLEO</name>
<dbReference type="Pfam" id="PF12796">
    <property type="entry name" value="Ank_2"/>
    <property type="match status" value="1"/>
</dbReference>
<feature type="compositionally biased region" description="Polar residues" evidence="2">
    <location>
        <begin position="1"/>
        <end position="27"/>
    </location>
</feature>
<keyword evidence="3" id="KW-0812">Transmembrane</keyword>
<reference evidence="4" key="1">
    <citation type="journal article" date="2020" name="Stud. Mycol.">
        <title>101 Dothideomycetes genomes: a test case for predicting lifestyles and emergence of pathogens.</title>
        <authorList>
            <person name="Haridas S."/>
            <person name="Albert R."/>
            <person name="Binder M."/>
            <person name="Bloem J."/>
            <person name="Labutti K."/>
            <person name="Salamov A."/>
            <person name="Andreopoulos B."/>
            <person name="Baker S."/>
            <person name="Barry K."/>
            <person name="Bills G."/>
            <person name="Bluhm B."/>
            <person name="Cannon C."/>
            <person name="Castanera R."/>
            <person name="Culley D."/>
            <person name="Daum C."/>
            <person name="Ezra D."/>
            <person name="Gonzalez J."/>
            <person name="Henrissat B."/>
            <person name="Kuo A."/>
            <person name="Liang C."/>
            <person name="Lipzen A."/>
            <person name="Lutzoni F."/>
            <person name="Magnuson J."/>
            <person name="Mondo S."/>
            <person name="Nolan M."/>
            <person name="Ohm R."/>
            <person name="Pangilinan J."/>
            <person name="Park H.-J."/>
            <person name="Ramirez L."/>
            <person name="Alfaro M."/>
            <person name="Sun H."/>
            <person name="Tritt A."/>
            <person name="Yoshinaga Y."/>
            <person name="Zwiers L.-H."/>
            <person name="Turgeon B."/>
            <person name="Goodwin S."/>
            <person name="Spatafora J."/>
            <person name="Crous P."/>
            <person name="Grigoriev I."/>
        </authorList>
    </citation>
    <scope>NUCLEOTIDE SEQUENCE</scope>
    <source>
        <strain evidence="4">CBS 109.77</strain>
    </source>
</reference>
<dbReference type="PANTHER" id="PTHR24133:SF40">
    <property type="entry name" value="ANKYRIN REPEAT DOMAIN 44"/>
    <property type="match status" value="1"/>
</dbReference>
<proteinExistence type="predicted"/>
<dbReference type="InterPro" id="IPR002110">
    <property type="entry name" value="Ankyrin_rpt"/>
</dbReference>
<keyword evidence="1" id="KW-0040">ANK repeat</keyword>
<dbReference type="Proteomes" id="UP000799757">
    <property type="component" value="Unassembled WGS sequence"/>
</dbReference>
<feature type="region of interest" description="Disordered" evidence="2">
    <location>
        <begin position="1"/>
        <end position="47"/>
    </location>
</feature>
<sequence length="499" mass="55366">MSATITVDETTTSTNLSPSPHNSTSPVQPNPQPIAEGHQASPAPSLRSSLSWKSIRSSFSVSERTSAQLGWAVAFGSVLLTIIALSPAFKSQDIAEKAFELAEWTALKDYIEDCREELAAGIQSQACLKAMNAKLPPPPYVRPEVLDKTKRTMVRGFQEVNSTSAAVHAEFSELQLPRVFQGLLFLVVVLTVCVLVLGFESGRSRAFHRSYLQSEKKLEDITSSTDCQPNDTTKSSVIRHPPSLSNVTVRRRHIRNHPIYRHANLEEAIHEEDVSEIRKRLQNGEDVNQHWPYLIYRLAITPPAASTTMRLEIARLCLDFGADVNALKGWNGQSALMVAIHFGNADVAKLLIANGATVCYSPPESNLTALHRCVRLAVTGSATDALEIMQMLFLYGADANQTDRLNETALHKLLIDAWFSRDNDMAMEKLYPIAVCLLDHGASMPQTIKEEYIVGNPLWDVVHTTIWGNGWPEHVGPDNRMERKRRLLVGKEEGEGGRR</sequence>
<dbReference type="InterPro" id="IPR052391">
    <property type="entry name" value="E3_Ligase-Neurotoxin"/>
</dbReference>
<dbReference type="InterPro" id="IPR036770">
    <property type="entry name" value="Ankyrin_rpt-contain_sf"/>
</dbReference>
<evidence type="ECO:0000256" key="3">
    <source>
        <dbReference type="SAM" id="Phobius"/>
    </source>
</evidence>